<evidence type="ECO:0000313" key="1">
    <source>
        <dbReference type="EMBL" id="EGT35701.1"/>
    </source>
</evidence>
<dbReference type="EMBL" id="GL379800">
    <property type="protein sequence ID" value="EGT35701.1"/>
    <property type="molecule type" value="Genomic_DNA"/>
</dbReference>
<organism evidence="2">
    <name type="scientific">Caenorhabditis brenneri</name>
    <name type="common">Nematode worm</name>
    <dbReference type="NCBI Taxonomy" id="135651"/>
    <lineage>
        <taxon>Eukaryota</taxon>
        <taxon>Metazoa</taxon>
        <taxon>Ecdysozoa</taxon>
        <taxon>Nematoda</taxon>
        <taxon>Chromadorea</taxon>
        <taxon>Rhabditida</taxon>
        <taxon>Rhabditina</taxon>
        <taxon>Rhabditomorpha</taxon>
        <taxon>Rhabditoidea</taxon>
        <taxon>Rhabditidae</taxon>
        <taxon>Peloderinae</taxon>
        <taxon>Caenorhabditis</taxon>
    </lineage>
</organism>
<protein>
    <submittedName>
        <fullName evidence="1">Uncharacterized protein</fullName>
    </submittedName>
</protein>
<proteinExistence type="predicted"/>
<dbReference type="HOGENOM" id="CLU_3160412_0_0_1"/>
<gene>
    <name evidence="1" type="ORF">CAEBREN_23471</name>
</gene>
<name>G0MLQ4_CAEBE</name>
<evidence type="ECO:0000313" key="2">
    <source>
        <dbReference type="Proteomes" id="UP000008068"/>
    </source>
</evidence>
<dbReference type="Proteomes" id="UP000008068">
    <property type="component" value="Unassembled WGS sequence"/>
</dbReference>
<keyword evidence="2" id="KW-1185">Reference proteome</keyword>
<sequence length="48" mass="5394">MEMFRFDSILADMSSSSEPTIMGVQHKELASEKVQREMGIKGFTVGEK</sequence>
<reference evidence="2" key="1">
    <citation type="submission" date="2011-07" db="EMBL/GenBank/DDBJ databases">
        <authorList>
            <consortium name="Caenorhabditis brenneri Sequencing and Analysis Consortium"/>
            <person name="Wilson R.K."/>
        </authorList>
    </citation>
    <scope>NUCLEOTIDE SEQUENCE [LARGE SCALE GENOMIC DNA]</scope>
    <source>
        <strain evidence="2">PB2801</strain>
    </source>
</reference>
<dbReference type="InParanoid" id="G0MLQ4"/>
<accession>G0MLQ4</accession>
<dbReference type="AlphaFoldDB" id="G0MLQ4"/>